<reference evidence="5" key="2">
    <citation type="submission" date="2020-02" db="EMBL/GenBank/DDBJ databases">
        <authorList>
            <person name="Littmann E."/>
            <person name="Sorbara M."/>
        </authorList>
    </citation>
    <scope>NUCLEOTIDE SEQUENCE</scope>
    <source>
        <strain evidence="5">MSK.1.17</strain>
    </source>
</reference>
<proteinExistence type="predicted"/>
<evidence type="ECO:0000256" key="2">
    <source>
        <dbReference type="PROSITE-ProRule" id="PRU00335"/>
    </source>
</evidence>
<sequence>MKSGIKQDKITKSEQTRSKIEYRFLNMIPSKQWDKISVKELCEKCKITRGTFYLYFNDIYDLMEQIETRLLEDISERLSAIAPCEARGSVPCILEAGFDCTAPPALFAWFEFCRDHKTAIFALLDPKFGDPYFVKRLKVILEESLNVMMDQDGMPRDELRTHFLKLMLEMHFLSARTWLASPEGDFLSVDDIIHLLNAIRIGANYQHYKYDTEQINPRQISRDAKT</sequence>
<dbReference type="InterPro" id="IPR001647">
    <property type="entry name" value="HTH_TetR"/>
</dbReference>
<evidence type="ECO:0000313" key="6">
    <source>
        <dbReference type="Proteomes" id="UP000669239"/>
    </source>
</evidence>
<name>A0AAW5C434_9FIRM</name>
<accession>A0AAW5C434</accession>
<dbReference type="GeneID" id="97205127"/>
<dbReference type="RefSeq" id="WP_165642285.1">
    <property type="nucleotide sequence ID" value="NZ_BAABZL010000001.1"/>
</dbReference>
<comment type="caution">
    <text evidence="4">The sequence shown here is derived from an EMBL/GenBank/DDBJ whole genome shotgun (WGS) entry which is preliminary data.</text>
</comment>
<dbReference type="EMBL" id="JAAITT010000017">
    <property type="protein sequence ID" value="NSJ49632.1"/>
    <property type="molecule type" value="Genomic_DNA"/>
</dbReference>
<feature type="domain" description="HTH tetR-type" evidence="3">
    <location>
        <begin position="14"/>
        <end position="74"/>
    </location>
</feature>
<evidence type="ECO:0000313" key="4">
    <source>
        <dbReference type="EMBL" id="MCG4746999.1"/>
    </source>
</evidence>
<evidence type="ECO:0000256" key="1">
    <source>
        <dbReference type="ARBA" id="ARBA00023125"/>
    </source>
</evidence>
<keyword evidence="6" id="KW-1185">Reference proteome</keyword>
<reference evidence="5 6" key="1">
    <citation type="journal article" date="2020" name="Cell Host Microbe">
        <title>Functional and Genomic Variation between Human-Derived Isolates of Lachnospiraceae Reveals Inter- and Intra-Species Diversity.</title>
        <authorList>
            <person name="Sorbara M.T."/>
            <person name="Littmann E.R."/>
            <person name="Fontana E."/>
            <person name="Moody T.U."/>
            <person name="Kohout C.E."/>
            <person name="Gjonbalaj M."/>
            <person name="Eaton V."/>
            <person name="Seok R."/>
            <person name="Leiner I.M."/>
            <person name="Pamer E.G."/>
        </authorList>
    </citation>
    <scope>NUCLEOTIDE SEQUENCE [LARGE SCALE GENOMIC DNA]</scope>
    <source>
        <strain evidence="5 6">MSK.1.17</strain>
    </source>
</reference>
<dbReference type="Gene3D" id="1.10.357.10">
    <property type="entry name" value="Tetracycline Repressor, domain 2"/>
    <property type="match status" value="1"/>
</dbReference>
<dbReference type="InterPro" id="IPR009057">
    <property type="entry name" value="Homeodomain-like_sf"/>
</dbReference>
<dbReference type="GO" id="GO:0003677">
    <property type="term" value="F:DNA binding"/>
    <property type="evidence" value="ECO:0007669"/>
    <property type="project" value="UniProtKB-UniRule"/>
</dbReference>
<feature type="DNA-binding region" description="H-T-H motif" evidence="2">
    <location>
        <begin position="37"/>
        <end position="56"/>
    </location>
</feature>
<evidence type="ECO:0000313" key="7">
    <source>
        <dbReference type="Proteomes" id="UP001299608"/>
    </source>
</evidence>
<evidence type="ECO:0000313" key="5">
    <source>
        <dbReference type="EMBL" id="NSJ49632.1"/>
    </source>
</evidence>
<dbReference type="Proteomes" id="UP001299608">
    <property type="component" value="Unassembled WGS sequence"/>
</dbReference>
<dbReference type="EMBL" id="JAKNGE010000020">
    <property type="protein sequence ID" value="MCG4746999.1"/>
    <property type="molecule type" value="Genomic_DNA"/>
</dbReference>
<dbReference type="PROSITE" id="PS50977">
    <property type="entry name" value="HTH_TETR_2"/>
    <property type="match status" value="1"/>
</dbReference>
<dbReference type="InterPro" id="IPR050624">
    <property type="entry name" value="HTH-type_Tx_Regulator"/>
</dbReference>
<dbReference type="AlphaFoldDB" id="A0AAW5C434"/>
<protein>
    <submittedName>
        <fullName evidence="4">TetR/AcrR family transcriptional regulator</fullName>
    </submittedName>
</protein>
<keyword evidence="1 2" id="KW-0238">DNA-binding</keyword>
<gene>
    <name evidence="5" type="ORF">G5B36_13115</name>
    <name evidence="4" type="ORF">L0N08_16360</name>
</gene>
<dbReference type="Proteomes" id="UP000669239">
    <property type="component" value="Unassembled WGS sequence"/>
</dbReference>
<evidence type="ECO:0000259" key="3">
    <source>
        <dbReference type="PROSITE" id="PS50977"/>
    </source>
</evidence>
<organism evidence="4 7">
    <name type="scientific">Enterocloster aldenensis</name>
    <dbReference type="NCBI Taxonomy" id="358742"/>
    <lineage>
        <taxon>Bacteria</taxon>
        <taxon>Bacillati</taxon>
        <taxon>Bacillota</taxon>
        <taxon>Clostridia</taxon>
        <taxon>Lachnospirales</taxon>
        <taxon>Lachnospiraceae</taxon>
        <taxon>Enterocloster</taxon>
    </lineage>
</organism>
<dbReference type="PANTHER" id="PTHR43479">
    <property type="entry name" value="ACREF/ENVCD OPERON REPRESSOR-RELATED"/>
    <property type="match status" value="1"/>
</dbReference>
<reference evidence="4" key="3">
    <citation type="submission" date="2022-01" db="EMBL/GenBank/DDBJ databases">
        <title>Collection of gut derived symbiotic bacterial strains cultured from healthy donors.</title>
        <authorList>
            <person name="Lin H."/>
            <person name="Kohout C."/>
            <person name="Waligurski E."/>
            <person name="Pamer E.G."/>
        </authorList>
    </citation>
    <scope>NUCLEOTIDE SEQUENCE</scope>
    <source>
        <strain evidence="4">DFI.6.55</strain>
    </source>
</reference>
<dbReference type="SUPFAM" id="SSF46689">
    <property type="entry name" value="Homeodomain-like"/>
    <property type="match status" value="1"/>
</dbReference>
<dbReference type="PANTHER" id="PTHR43479:SF7">
    <property type="entry name" value="TETR-FAMILY TRANSCRIPTIONAL REGULATOR"/>
    <property type="match status" value="1"/>
</dbReference>